<evidence type="ECO:0000313" key="3">
    <source>
        <dbReference type="Proteomes" id="UP000078287"/>
    </source>
</evidence>
<protein>
    <submittedName>
        <fullName evidence="2">Uncharacterized protein</fullName>
    </submittedName>
</protein>
<proteinExistence type="predicted"/>
<organism evidence="2 3">
    <name type="scientific">Chloroflexus islandicus</name>
    <dbReference type="NCBI Taxonomy" id="1707952"/>
    <lineage>
        <taxon>Bacteria</taxon>
        <taxon>Bacillati</taxon>
        <taxon>Chloroflexota</taxon>
        <taxon>Chloroflexia</taxon>
        <taxon>Chloroflexales</taxon>
        <taxon>Chloroflexineae</taxon>
        <taxon>Chloroflexaceae</taxon>
        <taxon>Chloroflexus</taxon>
    </lineage>
</organism>
<accession>A0A178M486</accession>
<dbReference type="STRING" id="1707952.A6A03_03935"/>
<dbReference type="EMBL" id="LWQS01000082">
    <property type="protein sequence ID" value="OAN42876.1"/>
    <property type="molecule type" value="Genomic_DNA"/>
</dbReference>
<feature type="region of interest" description="Disordered" evidence="1">
    <location>
        <begin position="74"/>
        <end position="111"/>
    </location>
</feature>
<gene>
    <name evidence="2" type="ORF">A6A03_03935</name>
</gene>
<keyword evidence="3" id="KW-1185">Reference proteome</keyword>
<reference evidence="2 3" key="1">
    <citation type="submission" date="2016-04" db="EMBL/GenBank/DDBJ databases">
        <title>Chloroflexus islandicus sp. nov., a thermophilic filamentous anoxygenic phototrophic bacterium from geyser Strokkur (Iceland).</title>
        <authorList>
            <person name="Gaisin V.A."/>
            <person name="Kalashnikov A.M."/>
            <person name="Sukhacheva M.V."/>
            <person name="Grouzdev D.S."/>
            <person name="Ivanov T.M."/>
            <person name="Kuznetsov B."/>
            <person name="Gorlenko V.M."/>
        </authorList>
    </citation>
    <scope>NUCLEOTIDE SEQUENCE [LARGE SCALE GENOMIC DNA]</scope>
    <source>
        <strain evidence="3">isl-2</strain>
    </source>
</reference>
<evidence type="ECO:0000313" key="2">
    <source>
        <dbReference type="EMBL" id="OAN42876.1"/>
    </source>
</evidence>
<dbReference type="Proteomes" id="UP000078287">
    <property type="component" value="Unassembled WGS sequence"/>
</dbReference>
<name>A0A178M486_9CHLR</name>
<dbReference type="AlphaFoldDB" id="A0A178M486"/>
<dbReference type="OrthoDB" id="166704at2"/>
<evidence type="ECO:0000256" key="1">
    <source>
        <dbReference type="SAM" id="MobiDB-lite"/>
    </source>
</evidence>
<sequence length="111" mass="11455">MNNQSRKPARNDVTGLKWAISATALAVTIGGWGWLAAQNPPEPVTAVAVVEQSAPTTLQLPAVPTLVPLNVPSSGSVTASAPAQSQPAVREVTIPAPVTRPAPMARTRSSR</sequence>
<comment type="caution">
    <text evidence="2">The sequence shown here is derived from an EMBL/GenBank/DDBJ whole genome shotgun (WGS) entry which is preliminary data.</text>
</comment>
<feature type="compositionally biased region" description="Polar residues" evidence="1">
    <location>
        <begin position="74"/>
        <end position="87"/>
    </location>
</feature>
<dbReference type="RefSeq" id="WP_066790405.1">
    <property type="nucleotide sequence ID" value="NZ_LWQS01000082.1"/>
</dbReference>